<evidence type="ECO:0000313" key="11">
    <source>
        <dbReference type="EMBL" id="KAG7358486.1"/>
    </source>
</evidence>
<evidence type="ECO:0000256" key="2">
    <source>
        <dbReference type="ARBA" id="ARBA00004651"/>
    </source>
</evidence>
<comment type="subcellular location">
    <subcellularLocation>
        <location evidence="2">Cell membrane</location>
        <topology evidence="2">Multi-pass membrane protein</topology>
    </subcellularLocation>
</comment>
<evidence type="ECO:0000256" key="6">
    <source>
        <dbReference type="ARBA" id="ARBA00023136"/>
    </source>
</evidence>
<reference evidence="11" key="1">
    <citation type="journal article" date="2021" name="Sci. Rep.">
        <title>Diploid genomic architecture of Nitzschia inconspicua, an elite biomass production diatom.</title>
        <authorList>
            <person name="Oliver A."/>
            <person name="Podell S."/>
            <person name="Pinowska A."/>
            <person name="Traller J.C."/>
            <person name="Smith S.R."/>
            <person name="McClure R."/>
            <person name="Beliaev A."/>
            <person name="Bohutskyi P."/>
            <person name="Hill E.A."/>
            <person name="Rabines A."/>
            <person name="Zheng H."/>
            <person name="Allen L.Z."/>
            <person name="Kuo A."/>
            <person name="Grigoriev I.V."/>
            <person name="Allen A.E."/>
            <person name="Hazlebeck D."/>
            <person name="Allen E.E."/>
        </authorList>
    </citation>
    <scope>NUCLEOTIDE SEQUENCE</scope>
    <source>
        <strain evidence="11">Hildebrandi</strain>
    </source>
</reference>
<keyword evidence="5 10" id="KW-1133">Transmembrane helix</keyword>
<keyword evidence="6 10" id="KW-0472">Membrane</keyword>
<dbReference type="AlphaFoldDB" id="A0A9K3LD11"/>
<feature type="transmembrane region" description="Helical" evidence="10">
    <location>
        <begin position="572"/>
        <end position="591"/>
    </location>
</feature>
<proteinExistence type="inferred from homology"/>
<dbReference type="InterPro" id="IPR003691">
    <property type="entry name" value="FluC"/>
</dbReference>
<feature type="compositionally biased region" description="Polar residues" evidence="9">
    <location>
        <begin position="54"/>
        <end position="70"/>
    </location>
</feature>
<feature type="transmembrane region" description="Helical" evidence="10">
    <location>
        <begin position="646"/>
        <end position="667"/>
    </location>
</feature>
<keyword evidence="4 10" id="KW-0812">Transmembrane</keyword>
<feature type="transmembrane region" description="Helical" evidence="10">
    <location>
        <begin position="545"/>
        <end position="566"/>
    </location>
</feature>
<feature type="transmembrane region" description="Helical" evidence="10">
    <location>
        <begin position="687"/>
        <end position="706"/>
    </location>
</feature>
<comment type="similarity">
    <text evidence="7">Belongs to the fluoride channel Fluc/FEX (TC 1.A.43) family.</text>
</comment>
<evidence type="ECO:0000256" key="5">
    <source>
        <dbReference type="ARBA" id="ARBA00022989"/>
    </source>
</evidence>
<comment type="catalytic activity">
    <reaction evidence="8">
        <text>fluoride(in) = fluoride(out)</text>
        <dbReference type="Rhea" id="RHEA:76159"/>
        <dbReference type="ChEBI" id="CHEBI:17051"/>
    </reaction>
    <physiologicalReaction direction="left-to-right" evidence="8">
        <dbReference type="Rhea" id="RHEA:76160"/>
    </physiologicalReaction>
</comment>
<keyword evidence="12" id="KW-1185">Reference proteome</keyword>
<comment type="function">
    <text evidence="1">Fluoride channel required for the rapid expulsion of cytoplasmic fluoride.</text>
</comment>
<protein>
    <submittedName>
        <fullName evidence="11">CrcB-like protein, Camphor resistance CrcB</fullName>
    </submittedName>
</protein>
<evidence type="ECO:0000256" key="4">
    <source>
        <dbReference type="ARBA" id="ARBA00022692"/>
    </source>
</evidence>
<evidence type="ECO:0000256" key="3">
    <source>
        <dbReference type="ARBA" id="ARBA00022475"/>
    </source>
</evidence>
<evidence type="ECO:0000256" key="1">
    <source>
        <dbReference type="ARBA" id="ARBA00002598"/>
    </source>
</evidence>
<evidence type="ECO:0000256" key="7">
    <source>
        <dbReference type="ARBA" id="ARBA00035120"/>
    </source>
</evidence>
<feature type="transmembrane region" description="Helical" evidence="10">
    <location>
        <begin position="420"/>
        <end position="439"/>
    </location>
</feature>
<dbReference type="OrthoDB" id="409792at2759"/>
<evidence type="ECO:0000256" key="10">
    <source>
        <dbReference type="SAM" id="Phobius"/>
    </source>
</evidence>
<keyword evidence="3" id="KW-1003">Cell membrane</keyword>
<dbReference type="GO" id="GO:0005886">
    <property type="term" value="C:plasma membrane"/>
    <property type="evidence" value="ECO:0007669"/>
    <property type="project" value="UniProtKB-SubCell"/>
</dbReference>
<evidence type="ECO:0000256" key="8">
    <source>
        <dbReference type="ARBA" id="ARBA00035585"/>
    </source>
</evidence>
<feature type="region of interest" description="Disordered" evidence="9">
    <location>
        <begin position="45"/>
        <end position="101"/>
    </location>
</feature>
<evidence type="ECO:0000256" key="9">
    <source>
        <dbReference type="SAM" id="MobiDB-lite"/>
    </source>
</evidence>
<feature type="transmembrane region" description="Helical" evidence="10">
    <location>
        <begin position="459"/>
        <end position="479"/>
    </location>
</feature>
<feature type="transmembrane region" description="Helical" evidence="10">
    <location>
        <begin position="377"/>
        <end position="399"/>
    </location>
</feature>
<gene>
    <name evidence="11" type="ORF">IV203_015075</name>
</gene>
<comment type="caution">
    <text evidence="11">The sequence shown here is derived from an EMBL/GenBank/DDBJ whole genome shotgun (WGS) entry which is preliminary data.</text>
</comment>
<feature type="region of interest" description="Disordered" evidence="9">
    <location>
        <begin position="143"/>
        <end position="162"/>
    </location>
</feature>
<dbReference type="Proteomes" id="UP000693970">
    <property type="component" value="Unassembled WGS sequence"/>
</dbReference>
<dbReference type="PANTHER" id="PTHR28259">
    <property type="entry name" value="FLUORIDE EXPORT PROTEIN 1-RELATED"/>
    <property type="match status" value="1"/>
</dbReference>
<evidence type="ECO:0000313" key="12">
    <source>
        <dbReference type="Proteomes" id="UP000693970"/>
    </source>
</evidence>
<dbReference type="GO" id="GO:1903425">
    <property type="term" value="F:fluoride transmembrane transporter activity"/>
    <property type="evidence" value="ECO:0007669"/>
    <property type="project" value="TreeGrafter"/>
</dbReference>
<dbReference type="Pfam" id="PF02537">
    <property type="entry name" value="CRCB"/>
    <property type="match status" value="2"/>
</dbReference>
<reference evidence="11" key="2">
    <citation type="submission" date="2021-04" db="EMBL/GenBank/DDBJ databases">
        <authorList>
            <person name="Podell S."/>
        </authorList>
    </citation>
    <scope>NUCLEOTIDE SEQUENCE</scope>
    <source>
        <strain evidence="11">Hildebrandi</strain>
    </source>
</reference>
<sequence>MDCANDTVVPGCVVDDSVIPSLLSVLASEIVEDAPFDEKAIHIHEGDRERMLPPSSSRVRLRNGNSNDRSFSPPAPPAIEPSKTPDTENSSPFSSTAGVIDQTARSMYQETSDYINRTRDDVHLLTRRLMHAVSMDEVVAAAMKSPSPPQKPLVSQSTASFSRERIRKTGPDPTNMSTHSFPPLSPSINFHVNNNTHLNSNDKFKRTNNSNAMNMFTYKGPLESKQSVTSNQPKMRQQDLIVSIETPLDSPLQTETRSNEEIQIPINSNNVIHRTLPHDHSDLDQTVRIASSFASKQSEAAGTTHKIIVTRAYEVKEHLLETILYISTSAILGSTARIYLARIFGADCEKVRLVNDFLASGSICVTNGGRTMQTGGALFYDFPANVLGSFVMGLITPSSSDNRSRFPWMHRDHPLQRDDVLHASLGTGFCGCLTTFASWNAQMVYMLDGSYCELGSQVFSVMFGYMIGLMGATCGFLFGRQCGLWMHNFRNAGEDDPKDDHPKDGEDEELLEENTTAMYREPSTQHGIELVDDDEVKLKPVPNHLYKIPLFLLAFGLLVAFLFGNFEQDIQFYRGMTILWFVAPFGSLLRWRLSRFNLTQGKVLCFSLSKWVPWGTFMTNMLAASVSACLTGIFDRYYSTVDPLESNWTLGLIFALISGFSGSLSTVSTMIKESVLLSEQYVGSAKAQFYAVGTCLCGMLLGLAIYSTTVRVNT</sequence>
<dbReference type="EMBL" id="JAGRRH010000014">
    <property type="protein sequence ID" value="KAG7358486.1"/>
    <property type="molecule type" value="Genomic_DNA"/>
</dbReference>
<feature type="transmembrane region" description="Helical" evidence="10">
    <location>
        <begin position="611"/>
        <end position="634"/>
    </location>
</feature>
<feature type="compositionally biased region" description="Polar residues" evidence="9">
    <location>
        <begin position="87"/>
        <end position="101"/>
    </location>
</feature>
<organism evidence="11 12">
    <name type="scientific">Nitzschia inconspicua</name>
    <dbReference type="NCBI Taxonomy" id="303405"/>
    <lineage>
        <taxon>Eukaryota</taxon>
        <taxon>Sar</taxon>
        <taxon>Stramenopiles</taxon>
        <taxon>Ochrophyta</taxon>
        <taxon>Bacillariophyta</taxon>
        <taxon>Bacillariophyceae</taxon>
        <taxon>Bacillariophycidae</taxon>
        <taxon>Bacillariales</taxon>
        <taxon>Bacillariaceae</taxon>
        <taxon>Nitzschia</taxon>
    </lineage>
</organism>
<dbReference type="PANTHER" id="PTHR28259:SF1">
    <property type="entry name" value="FLUORIDE EXPORT PROTEIN 1-RELATED"/>
    <property type="match status" value="1"/>
</dbReference>
<name>A0A9K3LD11_9STRA</name>
<accession>A0A9K3LD11</accession>